<gene>
    <name evidence="9" type="ORF">PITCH_A840044</name>
</gene>
<dbReference type="EMBL" id="OJIN01000230">
    <property type="protein sequence ID" value="SPD76158.1"/>
    <property type="molecule type" value="Genomic_DNA"/>
</dbReference>
<comment type="cofactor">
    <cofactor evidence="2">
        <name>Mn(2+)</name>
        <dbReference type="ChEBI" id="CHEBI:29035"/>
    </cofactor>
</comment>
<organism evidence="9">
    <name type="scientific">uncultured Desulfobacterium sp</name>
    <dbReference type="NCBI Taxonomy" id="201089"/>
    <lineage>
        <taxon>Bacteria</taxon>
        <taxon>Pseudomonadati</taxon>
        <taxon>Thermodesulfobacteriota</taxon>
        <taxon>Desulfobacteria</taxon>
        <taxon>Desulfobacterales</taxon>
        <taxon>Desulfobacteriaceae</taxon>
        <taxon>Desulfobacterium</taxon>
        <taxon>environmental samples</taxon>
    </lineage>
</organism>
<dbReference type="Gene3D" id="1.10.3210.10">
    <property type="entry name" value="Hypothetical protein af1432"/>
    <property type="match status" value="1"/>
</dbReference>
<dbReference type="GO" id="GO:0046872">
    <property type="term" value="F:metal ion binding"/>
    <property type="evidence" value="ECO:0007669"/>
    <property type="project" value="UniProtKB-KW"/>
</dbReference>
<dbReference type="SUPFAM" id="SSF109604">
    <property type="entry name" value="HD-domain/PDEase-like"/>
    <property type="match status" value="1"/>
</dbReference>
<keyword evidence="7" id="KW-0378">Hydrolase</keyword>
<evidence type="ECO:0000256" key="4">
    <source>
        <dbReference type="ARBA" id="ARBA00011738"/>
    </source>
</evidence>
<accession>A0A445N380</accession>
<evidence type="ECO:0000256" key="5">
    <source>
        <dbReference type="ARBA" id="ARBA00012964"/>
    </source>
</evidence>
<dbReference type="GO" id="GO:0005737">
    <property type="term" value="C:cytoplasm"/>
    <property type="evidence" value="ECO:0007669"/>
    <property type="project" value="TreeGrafter"/>
</dbReference>
<dbReference type="InterPro" id="IPR039356">
    <property type="entry name" value="YfbR/HDDC2"/>
</dbReference>
<comment type="cofactor">
    <cofactor evidence="3">
        <name>Co(2+)</name>
        <dbReference type="ChEBI" id="CHEBI:48828"/>
    </cofactor>
</comment>
<feature type="domain" description="HD" evidence="8">
    <location>
        <begin position="32"/>
        <end position="131"/>
    </location>
</feature>
<dbReference type="AlphaFoldDB" id="A0A445N380"/>
<dbReference type="GO" id="GO:0002953">
    <property type="term" value="F:5'-deoxynucleotidase activity"/>
    <property type="evidence" value="ECO:0007669"/>
    <property type="project" value="UniProtKB-EC"/>
</dbReference>
<evidence type="ECO:0000256" key="7">
    <source>
        <dbReference type="ARBA" id="ARBA00022801"/>
    </source>
</evidence>
<evidence type="ECO:0000313" key="9">
    <source>
        <dbReference type="EMBL" id="SPD76158.1"/>
    </source>
</evidence>
<evidence type="ECO:0000259" key="8">
    <source>
        <dbReference type="PROSITE" id="PS51831"/>
    </source>
</evidence>
<dbReference type="InterPro" id="IPR006674">
    <property type="entry name" value="HD_domain"/>
</dbReference>
<dbReference type="Pfam" id="PF13023">
    <property type="entry name" value="HD_3"/>
    <property type="match status" value="1"/>
</dbReference>
<dbReference type="PANTHER" id="PTHR11845:SF13">
    <property type="entry name" value="5'-DEOXYNUCLEOTIDASE HDDC2"/>
    <property type="match status" value="1"/>
</dbReference>
<evidence type="ECO:0000256" key="6">
    <source>
        <dbReference type="ARBA" id="ARBA00022723"/>
    </source>
</evidence>
<dbReference type="PROSITE" id="PS51831">
    <property type="entry name" value="HD"/>
    <property type="match status" value="1"/>
</dbReference>
<comment type="catalytic activity">
    <reaction evidence="1">
        <text>a 2'-deoxyribonucleoside 5'-phosphate + H2O = a 2'-deoxyribonucleoside + phosphate</text>
        <dbReference type="Rhea" id="RHEA:36167"/>
        <dbReference type="ChEBI" id="CHEBI:15377"/>
        <dbReference type="ChEBI" id="CHEBI:18274"/>
        <dbReference type="ChEBI" id="CHEBI:43474"/>
        <dbReference type="ChEBI" id="CHEBI:65317"/>
        <dbReference type="EC" id="3.1.3.89"/>
    </reaction>
</comment>
<evidence type="ECO:0000256" key="3">
    <source>
        <dbReference type="ARBA" id="ARBA00001941"/>
    </source>
</evidence>
<dbReference type="InterPro" id="IPR003607">
    <property type="entry name" value="HD/PDEase_dom"/>
</dbReference>
<dbReference type="SMART" id="SM00471">
    <property type="entry name" value="HDc"/>
    <property type="match status" value="1"/>
</dbReference>
<comment type="subunit">
    <text evidence="4">Homodimer.</text>
</comment>
<dbReference type="EC" id="3.1.3.89" evidence="5"/>
<dbReference type="PANTHER" id="PTHR11845">
    <property type="entry name" value="5'-DEOXYNUCLEOTIDASE HDDC2"/>
    <property type="match status" value="1"/>
</dbReference>
<reference evidence="9" key="1">
    <citation type="submission" date="2018-01" db="EMBL/GenBank/DDBJ databases">
        <authorList>
            <person name="Regsiter A."/>
            <person name="William W."/>
        </authorList>
    </citation>
    <scope>NUCLEOTIDE SEQUENCE</scope>
    <source>
        <strain evidence="9">TRIP AH-1</strain>
    </source>
</reference>
<sequence>MKRLVEFLFEVGMLKKTPRTGYQFLGSGGESVADHSFRTAVIGYALASRLPNADRMKVVLMCLFHDFPEARTGDHNYVNKKYVTADEKRALRDQLKDLPFAREVIRLADEFNEDKTLEAQLARDADQLDLILELKEQLDFGNPNAKDWLNFALERLVMEDAKEMAGEIMETDCTSWWFDKKTDWWVNGSRNKNRD</sequence>
<proteinExistence type="predicted"/>
<keyword evidence="6" id="KW-0479">Metal-binding</keyword>
<protein>
    <recommendedName>
        <fullName evidence="5">5'-deoxynucleotidase</fullName>
        <ecNumber evidence="5">3.1.3.89</ecNumber>
    </recommendedName>
</protein>
<name>A0A445N380_9BACT</name>
<evidence type="ECO:0000256" key="1">
    <source>
        <dbReference type="ARBA" id="ARBA00001638"/>
    </source>
</evidence>
<evidence type="ECO:0000256" key="2">
    <source>
        <dbReference type="ARBA" id="ARBA00001936"/>
    </source>
</evidence>